<protein>
    <submittedName>
        <fullName evidence="1">Uncharacterized protein</fullName>
    </submittedName>
</protein>
<sequence length="767" mass="87910">MAQHVYMVLNDMVFTGSRQKSAFKVTRLVHDVLRAPDFSTEELAGFDAQIETHRLDNAQPSDVDNPFEQDKWKCTSVDINIPTREKKPKGNGKTFTVEAREGSGGLMLWSDSTHLATFGHASAWPIYLLFGNLSKYARTRPEGGACHPIAFIPRLPGTIYKFISDLSKKKRNADMVTHCKRELIHAVWRILLDNDFVEAYKNGIVVKCFNGITRRVYPQIFTYSADYPEKVLLATIRDKGICPCPRCLIPKSNFYRQKVFHARWAIYKLGKPLKSVVVERILKAFSLVPTVNTFTERLSHMGFNPSLMVDILFTVVPPFGVDGIRAFPDDVADTSQCPAWYFEDVLQCSMPVLEGLLPPIHEDVVQTLLFCLAEWQALAKLRLHTDDTLTLLHQALRRLGAQVRKFQHVTCTTYQAKELPQEMAQRVRRELTDLQSGHRKKGVKSESLPKMLNINTYKFHALGDYEKTIRLFGTTDSYMTQVGERAHKLIKIFYGASNKRAVEGQFAKQERQGTHIQRQLDQENVLEELEEADSSPLLHHTMTNIPKRDNVFSLPKFLSEHQDDPAFKLDFMSCLKNHLLSRLLGLDYDGDERTFTLEQRNKICLINTDAVVESKTLHINYTTYDIRWDNDMIRTTCGGIVMTYSRDEEHPFWYAQVLRAFHLKVLFCLGGVSQSIQSMEVLWVRWLGIDMNHKWGFKEARLPKVGYVPDRTDHLLFGFLDPSLVIRGCHLIPAFADGRTHELLRGGETLARQPGDMDDWAAFYVNM</sequence>
<organism evidence="1 2">
    <name type="scientific">Boletus edulis BED1</name>
    <dbReference type="NCBI Taxonomy" id="1328754"/>
    <lineage>
        <taxon>Eukaryota</taxon>
        <taxon>Fungi</taxon>
        <taxon>Dikarya</taxon>
        <taxon>Basidiomycota</taxon>
        <taxon>Agaricomycotina</taxon>
        <taxon>Agaricomycetes</taxon>
        <taxon>Agaricomycetidae</taxon>
        <taxon>Boletales</taxon>
        <taxon>Boletineae</taxon>
        <taxon>Boletaceae</taxon>
        <taxon>Boletoideae</taxon>
        <taxon>Boletus</taxon>
    </lineage>
</organism>
<name>A0AAD4BGP6_BOLED</name>
<evidence type="ECO:0000313" key="2">
    <source>
        <dbReference type="Proteomes" id="UP001194468"/>
    </source>
</evidence>
<dbReference type="AlphaFoldDB" id="A0AAD4BGP6"/>
<reference evidence="1" key="1">
    <citation type="submission" date="2019-10" db="EMBL/GenBank/DDBJ databases">
        <authorList>
            <consortium name="DOE Joint Genome Institute"/>
            <person name="Kuo A."/>
            <person name="Miyauchi S."/>
            <person name="Kiss E."/>
            <person name="Drula E."/>
            <person name="Kohler A."/>
            <person name="Sanchez-Garcia M."/>
            <person name="Andreopoulos B."/>
            <person name="Barry K.W."/>
            <person name="Bonito G."/>
            <person name="Buee M."/>
            <person name="Carver A."/>
            <person name="Chen C."/>
            <person name="Cichocki N."/>
            <person name="Clum A."/>
            <person name="Culley D."/>
            <person name="Crous P.W."/>
            <person name="Fauchery L."/>
            <person name="Girlanda M."/>
            <person name="Hayes R."/>
            <person name="Keri Z."/>
            <person name="LaButti K."/>
            <person name="Lipzen A."/>
            <person name="Lombard V."/>
            <person name="Magnuson J."/>
            <person name="Maillard F."/>
            <person name="Morin E."/>
            <person name="Murat C."/>
            <person name="Nolan M."/>
            <person name="Ohm R."/>
            <person name="Pangilinan J."/>
            <person name="Pereira M."/>
            <person name="Perotto S."/>
            <person name="Peter M."/>
            <person name="Riley R."/>
            <person name="Sitrit Y."/>
            <person name="Stielow B."/>
            <person name="Szollosi G."/>
            <person name="Zifcakova L."/>
            <person name="Stursova M."/>
            <person name="Spatafora J.W."/>
            <person name="Tedersoo L."/>
            <person name="Vaario L.-M."/>
            <person name="Yamada A."/>
            <person name="Yan M."/>
            <person name="Wang P."/>
            <person name="Xu J."/>
            <person name="Bruns T."/>
            <person name="Baldrian P."/>
            <person name="Vilgalys R."/>
            <person name="Henrissat B."/>
            <person name="Grigoriev I.V."/>
            <person name="Hibbett D."/>
            <person name="Nagy L.G."/>
            <person name="Martin F.M."/>
        </authorList>
    </citation>
    <scope>NUCLEOTIDE SEQUENCE</scope>
    <source>
        <strain evidence="1">BED1</strain>
    </source>
</reference>
<dbReference type="Proteomes" id="UP001194468">
    <property type="component" value="Unassembled WGS sequence"/>
</dbReference>
<dbReference type="Pfam" id="PF18759">
    <property type="entry name" value="Plavaka"/>
    <property type="match status" value="1"/>
</dbReference>
<proteinExistence type="predicted"/>
<accession>A0AAD4BGP6</accession>
<comment type="caution">
    <text evidence="1">The sequence shown here is derived from an EMBL/GenBank/DDBJ whole genome shotgun (WGS) entry which is preliminary data.</text>
</comment>
<gene>
    <name evidence="1" type="ORF">L210DRAFT_3652625</name>
</gene>
<keyword evidence="2" id="KW-1185">Reference proteome</keyword>
<reference evidence="1" key="2">
    <citation type="journal article" date="2020" name="Nat. Commun.">
        <title>Large-scale genome sequencing of mycorrhizal fungi provides insights into the early evolution of symbiotic traits.</title>
        <authorList>
            <person name="Miyauchi S."/>
            <person name="Kiss E."/>
            <person name="Kuo A."/>
            <person name="Drula E."/>
            <person name="Kohler A."/>
            <person name="Sanchez-Garcia M."/>
            <person name="Morin E."/>
            <person name="Andreopoulos B."/>
            <person name="Barry K.W."/>
            <person name="Bonito G."/>
            <person name="Buee M."/>
            <person name="Carver A."/>
            <person name="Chen C."/>
            <person name="Cichocki N."/>
            <person name="Clum A."/>
            <person name="Culley D."/>
            <person name="Crous P.W."/>
            <person name="Fauchery L."/>
            <person name="Girlanda M."/>
            <person name="Hayes R.D."/>
            <person name="Keri Z."/>
            <person name="LaButti K."/>
            <person name="Lipzen A."/>
            <person name="Lombard V."/>
            <person name="Magnuson J."/>
            <person name="Maillard F."/>
            <person name="Murat C."/>
            <person name="Nolan M."/>
            <person name="Ohm R.A."/>
            <person name="Pangilinan J."/>
            <person name="Pereira M.F."/>
            <person name="Perotto S."/>
            <person name="Peter M."/>
            <person name="Pfister S."/>
            <person name="Riley R."/>
            <person name="Sitrit Y."/>
            <person name="Stielow J.B."/>
            <person name="Szollosi G."/>
            <person name="Zifcakova L."/>
            <person name="Stursova M."/>
            <person name="Spatafora J.W."/>
            <person name="Tedersoo L."/>
            <person name="Vaario L.M."/>
            <person name="Yamada A."/>
            <person name="Yan M."/>
            <person name="Wang P."/>
            <person name="Xu J."/>
            <person name="Bruns T."/>
            <person name="Baldrian P."/>
            <person name="Vilgalys R."/>
            <person name="Dunand C."/>
            <person name="Henrissat B."/>
            <person name="Grigoriev I.V."/>
            <person name="Hibbett D."/>
            <person name="Nagy L.G."/>
            <person name="Martin F.M."/>
        </authorList>
    </citation>
    <scope>NUCLEOTIDE SEQUENCE</scope>
    <source>
        <strain evidence="1">BED1</strain>
    </source>
</reference>
<dbReference type="EMBL" id="WHUW01000079">
    <property type="protein sequence ID" value="KAF8427567.1"/>
    <property type="molecule type" value="Genomic_DNA"/>
</dbReference>
<dbReference type="InterPro" id="IPR041078">
    <property type="entry name" value="Plavaka"/>
</dbReference>
<evidence type="ECO:0000313" key="1">
    <source>
        <dbReference type="EMBL" id="KAF8427567.1"/>
    </source>
</evidence>